<feature type="chain" id="PRO_5047183312" description="Hemophore-related protein" evidence="1">
    <location>
        <begin position="29"/>
        <end position="108"/>
    </location>
</feature>
<evidence type="ECO:0008006" key="4">
    <source>
        <dbReference type="Google" id="ProtNLM"/>
    </source>
</evidence>
<organism evidence="2 3">
    <name type="scientific">Nocardia aurea</name>
    <dbReference type="NCBI Taxonomy" id="2144174"/>
    <lineage>
        <taxon>Bacteria</taxon>
        <taxon>Bacillati</taxon>
        <taxon>Actinomycetota</taxon>
        <taxon>Actinomycetes</taxon>
        <taxon>Mycobacteriales</taxon>
        <taxon>Nocardiaceae</taxon>
        <taxon>Nocardia</taxon>
    </lineage>
</organism>
<name>A0ABV3FS78_9NOCA</name>
<feature type="signal peptide" evidence="1">
    <location>
        <begin position="1"/>
        <end position="28"/>
    </location>
</feature>
<sequence length="108" mass="10703">MIKLFSAALLTVAAAAAMQVAPAAPAHAQSPICAKAVDLINAAVDISGGNLDDATARSLSDRLSGLAVLAGGEEQAAIVGYANALVDDNITDLDPATDELNRVCGAAS</sequence>
<keyword evidence="3" id="KW-1185">Reference proteome</keyword>
<dbReference type="EMBL" id="JBFAKC010000004">
    <property type="protein sequence ID" value="MEV0708031.1"/>
    <property type="molecule type" value="Genomic_DNA"/>
</dbReference>
<proteinExistence type="predicted"/>
<evidence type="ECO:0000256" key="1">
    <source>
        <dbReference type="SAM" id="SignalP"/>
    </source>
</evidence>
<dbReference type="Proteomes" id="UP001551695">
    <property type="component" value="Unassembled WGS sequence"/>
</dbReference>
<reference evidence="2 3" key="1">
    <citation type="submission" date="2024-06" db="EMBL/GenBank/DDBJ databases">
        <title>The Natural Products Discovery Center: Release of the First 8490 Sequenced Strains for Exploring Actinobacteria Biosynthetic Diversity.</title>
        <authorList>
            <person name="Kalkreuter E."/>
            <person name="Kautsar S.A."/>
            <person name="Yang D."/>
            <person name="Bader C.D."/>
            <person name="Teijaro C.N."/>
            <person name="Fluegel L."/>
            <person name="Davis C.M."/>
            <person name="Simpson J.R."/>
            <person name="Lauterbach L."/>
            <person name="Steele A.D."/>
            <person name="Gui C."/>
            <person name="Meng S."/>
            <person name="Li G."/>
            <person name="Viehrig K."/>
            <person name="Ye F."/>
            <person name="Su P."/>
            <person name="Kiefer A.F."/>
            <person name="Nichols A."/>
            <person name="Cepeda A.J."/>
            <person name="Yan W."/>
            <person name="Fan B."/>
            <person name="Jiang Y."/>
            <person name="Adhikari A."/>
            <person name="Zheng C.-J."/>
            <person name="Schuster L."/>
            <person name="Cowan T.M."/>
            <person name="Smanski M.J."/>
            <person name="Chevrette M.G."/>
            <person name="De Carvalho L.P.S."/>
            <person name="Shen B."/>
        </authorList>
    </citation>
    <scope>NUCLEOTIDE SEQUENCE [LARGE SCALE GENOMIC DNA]</scope>
    <source>
        <strain evidence="2 3">NPDC050403</strain>
    </source>
</reference>
<evidence type="ECO:0000313" key="3">
    <source>
        <dbReference type="Proteomes" id="UP001551695"/>
    </source>
</evidence>
<keyword evidence="1" id="KW-0732">Signal</keyword>
<dbReference type="RefSeq" id="WP_355084863.1">
    <property type="nucleotide sequence ID" value="NZ_JBEXKW010000011.1"/>
</dbReference>
<comment type="caution">
    <text evidence="2">The sequence shown here is derived from an EMBL/GenBank/DDBJ whole genome shotgun (WGS) entry which is preliminary data.</text>
</comment>
<evidence type="ECO:0000313" key="2">
    <source>
        <dbReference type="EMBL" id="MEV0708031.1"/>
    </source>
</evidence>
<gene>
    <name evidence="2" type="ORF">AB0I48_10735</name>
</gene>
<protein>
    <recommendedName>
        <fullName evidence="4">Hemophore-related protein</fullName>
    </recommendedName>
</protein>
<accession>A0ABV3FS78</accession>